<dbReference type="EMBL" id="QBKI01000011">
    <property type="protein sequence ID" value="PTX14398.1"/>
    <property type="molecule type" value="Genomic_DNA"/>
</dbReference>
<dbReference type="Pfam" id="PF12728">
    <property type="entry name" value="HTH_17"/>
    <property type="match status" value="1"/>
</dbReference>
<accession>A0A2T5YCZ0</accession>
<comment type="caution">
    <text evidence="2">The sequence shown here is derived from an EMBL/GenBank/DDBJ whole genome shotgun (WGS) entry which is preliminary data.</text>
</comment>
<dbReference type="AlphaFoldDB" id="A0A2T5YCZ0"/>
<organism evidence="2 3">
    <name type="scientific">Pontibacter mucosus</name>
    <dbReference type="NCBI Taxonomy" id="1649266"/>
    <lineage>
        <taxon>Bacteria</taxon>
        <taxon>Pseudomonadati</taxon>
        <taxon>Bacteroidota</taxon>
        <taxon>Cytophagia</taxon>
        <taxon>Cytophagales</taxon>
        <taxon>Hymenobacteraceae</taxon>
        <taxon>Pontibacter</taxon>
    </lineage>
</organism>
<reference evidence="2 3" key="1">
    <citation type="submission" date="2018-04" db="EMBL/GenBank/DDBJ databases">
        <title>Genomic Encyclopedia of Archaeal and Bacterial Type Strains, Phase II (KMG-II): from individual species to whole genera.</title>
        <authorList>
            <person name="Goeker M."/>
        </authorList>
    </citation>
    <scope>NUCLEOTIDE SEQUENCE [LARGE SCALE GENOMIC DNA]</scope>
    <source>
        <strain evidence="2 3">DSM 100162</strain>
    </source>
</reference>
<dbReference type="RefSeq" id="WP_108213328.1">
    <property type="nucleotide sequence ID" value="NZ_QBKI01000011.1"/>
</dbReference>
<evidence type="ECO:0000313" key="2">
    <source>
        <dbReference type="EMBL" id="PTX14398.1"/>
    </source>
</evidence>
<dbReference type="InterPro" id="IPR041657">
    <property type="entry name" value="HTH_17"/>
</dbReference>
<sequence length="89" mass="10161">MTVAVVPAEQHEALLRRVEKLERLFEGYISAVDDEIKGYKAAGEYVGLSERQLRRLVKAGKVPCSAHGTRVTFSRKDLYDYKQSRKLAY</sequence>
<evidence type="ECO:0000313" key="3">
    <source>
        <dbReference type="Proteomes" id="UP000244225"/>
    </source>
</evidence>
<gene>
    <name evidence="2" type="ORF">C8N40_11163</name>
</gene>
<name>A0A2T5YCZ0_9BACT</name>
<keyword evidence="3" id="KW-1185">Reference proteome</keyword>
<dbReference type="Proteomes" id="UP000244225">
    <property type="component" value="Unassembled WGS sequence"/>
</dbReference>
<feature type="domain" description="Helix-turn-helix" evidence="1">
    <location>
        <begin position="43"/>
        <end position="85"/>
    </location>
</feature>
<dbReference type="OrthoDB" id="854134at2"/>
<proteinExistence type="predicted"/>
<protein>
    <submittedName>
        <fullName evidence="2">Helix-turn-helix protein</fullName>
    </submittedName>
</protein>
<evidence type="ECO:0000259" key="1">
    <source>
        <dbReference type="Pfam" id="PF12728"/>
    </source>
</evidence>